<evidence type="ECO:0008006" key="4">
    <source>
        <dbReference type="Google" id="ProtNLM"/>
    </source>
</evidence>
<dbReference type="Proteomes" id="UP001175271">
    <property type="component" value="Unassembled WGS sequence"/>
</dbReference>
<evidence type="ECO:0000256" key="1">
    <source>
        <dbReference type="SAM" id="SignalP"/>
    </source>
</evidence>
<organism evidence="2 3">
    <name type="scientific">Steinernema hermaphroditum</name>
    <dbReference type="NCBI Taxonomy" id="289476"/>
    <lineage>
        <taxon>Eukaryota</taxon>
        <taxon>Metazoa</taxon>
        <taxon>Ecdysozoa</taxon>
        <taxon>Nematoda</taxon>
        <taxon>Chromadorea</taxon>
        <taxon>Rhabditida</taxon>
        <taxon>Tylenchina</taxon>
        <taxon>Panagrolaimomorpha</taxon>
        <taxon>Strongyloidoidea</taxon>
        <taxon>Steinernematidae</taxon>
        <taxon>Steinernema</taxon>
    </lineage>
</organism>
<dbReference type="EMBL" id="JAUCMV010000001">
    <property type="protein sequence ID" value="KAK0423184.1"/>
    <property type="molecule type" value="Genomic_DNA"/>
</dbReference>
<gene>
    <name evidence="2" type="ORF">QR680_008017</name>
</gene>
<feature type="signal peptide" evidence="1">
    <location>
        <begin position="1"/>
        <end position="16"/>
    </location>
</feature>
<sequence length="137" mass="15573">MRLPIIFMVLIHLLRSTSIKYAWIPFDVNTRKNGNYTNMGYVKTKAECALHAYKANTIAYVVHKGLDCVLVNEVADVRKKDGTIKGDVYFLDLRSYSHCEDVSNLDLTTLLSAKCEINGVICGQLRDLHDSYKRSNK</sequence>
<dbReference type="AlphaFoldDB" id="A0AA39M7B7"/>
<evidence type="ECO:0000313" key="2">
    <source>
        <dbReference type="EMBL" id="KAK0423184.1"/>
    </source>
</evidence>
<name>A0AA39M7B7_9BILA</name>
<accession>A0AA39M7B7</accession>
<evidence type="ECO:0000313" key="3">
    <source>
        <dbReference type="Proteomes" id="UP001175271"/>
    </source>
</evidence>
<feature type="chain" id="PRO_5041203577" description="Peptidase S1 domain-containing protein" evidence="1">
    <location>
        <begin position="17"/>
        <end position="137"/>
    </location>
</feature>
<keyword evidence="3" id="KW-1185">Reference proteome</keyword>
<keyword evidence="1" id="KW-0732">Signal</keyword>
<protein>
    <recommendedName>
        <fullName evidence="4">Peptidase S1 domain-containing protein</fullName>
    </recommendedName>
</protein>
<reference evidence="2" key="1">
    <citation type="submission" date="2023-06" db="EMBL/GenBank/DDBJ databases">
        <title>Genomic analysis of the entomopathogenic nematode Steinernema hermaphroditum.</title>
        <authorList>
            <person name="Schwarz E.M."/>
            <person name="Heppert J.K."/>
            <person name="Baniya A."/>
            <person name="Schwartz H.T."/>
            <person name="Tan C.-H."/>
            <person name="Antoshechkin I."/>
            <person name="Sternberg P.W."/>
            <person name="Goodrich-Blair H."/>
            <person name="Dillman A.R."/>
        </authorList>
    </citation>
    <scope>NUCLEOTIDE SEQUENCE</scope>
    <source>
        <strain evidence="2">PS9179</strain>
        <tissue evidence="2">Whole animal</tissue>
    </source>
</reference>
<comment type="caution">
    <text evidence="2">The sequence shown here is derived from an EMBL/GenBank/DDBJ whole genome shotgun (WGS) entry which is preliminary data.</text>
</comment>
<proteinExistence type="predicted"/>